<dbReference type="EMBL" id="CP006773">
    <property type="protein sequence ID" value="AHD01887.1"/>
    <property type="molecule type" value="Genomic_DNA"/>
</dbReference>
<dbReference type="OrthoDB" id="292013at2"/>
<organism evidence="3 4">
    <name type="scientific">Leisingera methylohalidivorans DSM 14336</name>
    <dbReference type="NCBI Taxonomy" id="999552"/>
    <lineage>
        <taxon>Bacteria</taxon>
        <taxon>Pseudomonadati</taxon>
        <taxon>Pseudomonadota</taxon>
        <taxon>Alphaproteobacteria</taxon>
        <taxon>Rhodobacterales</taxon>
        <taxon>Roseobacteraceae</taxon>
        <taxon>Leisingera</taxon>
    </lineage>
</organism>
<sequence>MRLLASGLLLILAAGAGQAGTLRIATFNTELSRDGPGLLLRDIERGGDPQIAAVVEVISAAQADVLVLQGVDWDYEGRSLAALAGLLAEAGAAYPYSVFLQPNAGLPPPALLDMDGDGRTGGPRDNQGYGRFRGQGGMALLSRLPVDRNGIRDFSALLWRDLPGALLPKHPDGRPFPSGAVHAVQRLSSTAHWLVPLQLPGGKQLNVMTFHAAPPVFDGPEDRNGRRNRDEIRLWQLLLDGRLGPAPQAPFVVAGDANLDPDRGEGRKDAIRSLLGDPRLQDPQPLSPQAGSATVEWQGAGRMRVDYVLPSARLAVTGSGVVWPDAPDAAAALASRHRLVWADIALD</sequence>
<dbReference type="SUPFAM" id="SSF56219">
    <property type="entry name" value="DNase I-like"/>
    <property type="match status" value="1"/>
</dbReference>
<keyword evidence="3" id="KW-0378">Hydrolase</keyword>
<keyword evidence="1" id="KW-0732">Signal</keyword>
<name>V9VYB3_9RHOB</name>
<keyword evidence="3" id="KW-0255">Endonuclease</keyword>
<proteinExistence type="predicted"/>
<keyword evidence="4" id="KW-1185">Reference proteome</keyword>
<evidence type="ECO:0000259" key="2">
    <source>
        <dbReference type="Pfam" id="PF03372"/>
    </source>
</evidence>
<evidence type="ECO:0000256" key="1">
    <source>
        <dbReference type="SAM" id="SignalP"/>
    </source>
</evidence>
<dbReference type="InterPro" id="IPR036691">
    <property type="entry name" value="Endo/exonu/phosph_ase_sf"/>
</dbReference>
<dbReference type="KEGG" id="lmd:METH_15410"/>
<dbReference type="PATRIC" id="fig|999552.6.peg.3083"/>
<gene>
    <name evidence="3" type="ORF">METH_15410</name>
</gene>
<dbReference type="AlphaFoldDB" id="V9VYB3"/>
<evidence type="ECO:0000313" key="4">
    <source>
        <dbReference type="Proteomes" id="UP000018780"/>
    </source>
</evidence>
<dbReference type="Proteomes" id="UP000018780">
    <property type="component" value="Chromosome"/>
</dbReference>
<accession>V9VYB3</accession>
<dbReference type="STRING" id="999552.METH_15410"/>
<dbReference type="GO" id="GO:0004527">
    <property type="term" value="F:exonuclease activity"/>
    <property type="evidence" value="ECO:0007669"/>
    <property type="project" value="UniProtKB-KW"/>
</dbReference>
<protein>
    <submittedName>
        <fullName evidence="3">Endonuclease/exonuclease/phosphatase</fullName>
    </submittedName>
</protein>
<dbReference type="GO" id="GO:0004519">
    <property type="term" value="F:endonuclease activity"/>
    <property type="evidence" value="ECO:0007669"/>
    <property type="project" value="UniProtKB-KW"/>
</dbReference>
<keyword evidence="3" id="KW-0269">Exonuclease</keyword>
<dbReference type="InterPro" id="IPR005135">
    <property type="entry name" value="Endo/exonuclease/phosphatase"/>
</dbReference>
<feature type="chain" id="PRO_5004782784" evidence="1">
    <location>
        <begin position="20"/>
        <end position="347"/>
    </location>
</feature>
<reference evidence="3 4" key="1">
    <citation type="submission" date="2013-09" db="EMBL/GenBank/DDBJ databases">
        <authorList>
            <consortium name="DOE Joint Genome Institute"/>
            <person name="Klenk H.-P."/>
            <person name="Huntemann M."/>
            <person name="Han J."/>
            <person name="Chen A."/>
            <person name="Kyrpides N."/>
            <person name="Mavromatis K."/>
            <person name="Markowitz V."/>
            <person name="Palaniappan K."/>
            <person name="Ivanova N."/>
            <person name="Schaumberg A."/>
            <person name="Pati A."/>
            <person name="Liolios K."/>
            <person name="Nordberg H.P."/>
            <person name="Cantor M.N."/>
            <person name="Hua S.X."/>
            <person name="Woyke T."/>
        </authorList>
    </citation>
    <scope>NUCLEOTIDE SEQUENCE [LARGE SCALE GENOMIC DNA]</scope>
    <source>
        <strain evidence="3 4">DSM 14336</strain>
    </source>
</reference>
<dbReference type="Gene3D" id="3.60.10.10">
    <property type="entry name" value="Endonuclease/exonuclease/phosphatase"/>
    <property type="match status" value="1"/>
</dbReference>
<dbReference type="Pfam" id="PF03372">
    <property type="entry name" value="Exo_endo_phos"/>
    <property type="match status" value="1"/>
</dbReference>
<feature type="signal peptide" evidence="1">
    <location>
        <begin position="1"/>
        <end position="19"/>
    </location>
</feature>
<feature type="domain" description="Endonuclease/exonuclease/phosphatase" evidence="2">
    <location>
        <begin position="26"/>
        <end position="337"/>
    </location>
</feature>
<dbReference type="HOGENOM" id="CLU_042670_1_0_5"/>
<dbReference type="RefSeq" id="WP_024091278.1">
    <property type="nucleotide sequence ID" value="NC_023135.1"/>
</dbReference>
<evidence type="ECO:0000313" key="3">
    <source>
        <dbReference type="EMBL" id="AHD01887.1"/>
    </source>
</evidence>
<keyword evidence="3" id="KW-0540">Nuclease</keyword>